<dbReference type="Pfam" id="PF00355">
    <property type="entry name" value="Rieske"/>
    <property type="match status" value="1"/>
</dbReference>
<dbReference type="InterPro" id="IPR036922">
    <property type="entry name" value="Rieske_2Fe-2S_sf"/>
</dbReference>
<keyword evidence="4" id="KW-0408">Iron</keyword>
<accession>A0A511BUS3</accession>
<dbReference type="Gene3D" id="2.102.10.10">
    <property type="entry name" value="Rieske [2Fe-2S] iron-sulphur domain"/>
    <property type="match status" value="1"/>
</dbReference>
<evidence type="ECO:0000259" key="6">
    <source>
        <dbReference type="PROSITE" id="PS51296"/>
    </source>
</evidence>
<organism evidence="7 8">
    <name type="scientific">Swaminathania salitolerans</name>
    <dbReference type="NCBI Taxonomy" id="182838"/>
    <lineage>
        <taxon>Bacteria</taxon>
        <taxon>Pseudomonadati</taxon>
        <taxon>Pseudomonadota</taxon>
        <taxon>Alphaproteobacteria</taxon>
        <taxon>Acetobacterales</taxon>
        <taxon>Acetobacteraceae</taxon>
        <taxon>Swaminathania</taxon>
    </lineage>
</organism>
<dbReference type="AlphaFoldDB" id="A0A511BUS3"/>
<gene>
    <name evidence="7" type="ORF">SSA02_08810</name>
</gene>
<evidence type="ECO:0000256" key="4">
    <source>
        <dbReference type="ARBA" id="ARBA00023004"/>
    </source>
</evidence>
<dbReference type="PANTHER" id="PTHR21266:SF60">
    <property type="entry name" value="3-KETOSTEROID-9-ALPHA-MONOOXYGENASE, OXYGENASE COMPONENT"/>
    <property type="match status" value="1"/>
</dbReference>
<evidence type="ECO:0000313" key="8">
    <source>
        <dbReference type="Proteomes" id="UP000321405"/>
    </source>
</evidence>
<dbReference type="PROSITE" id="PS51296">
    <property type="entry name" value="RIESKE"/>
    <property type="match status" value="1"/>
</dbReference>
<protein>
    <recommendedName>
        <fullName evidence="6">Rieske domain-containing protein</fullName>
    </recommendedName>
</protein>
<name>A0A511BUS3_9PROT</name>
<dbReference type="PROSITE" id="PS00570">
    <property type="entry name" value="RING_HYDROXYL_ALPHA"/>
    <property type="match status" value="1"/>
</dbReference>
<evidence type="ECO:0000256" key="2">
    <source>
        <dbReference type="ARBA" id="ARBA00022723"/>
    </source>
</evidence>
<dbReference type="GO" id="GO:0051537">
    <property type="term" value="F:2 iron, 2 sulfur cluster binding"/>
    <property type="evidence" value="ECO:0007669"/>
    <property type="project" value="UniProtKB-KW"/>
</dbReference>
<dbReference type="Proteomes" id="UP000321405">
    <property type="component" value="Unassembled WGS sequence"/>
</dbReference>
<evidence type="ECO:0000313" key="7">
    <source>
        <dbReference type="EMBL" id="GEL01718.1"/>
    </source>
</evidence>
<keyword evidence="5" id="KW-0411">Iron-sulfur</keyword>
<evidence type="ECO:0000256" key="3">
    <source>
        <dbReference type="ARBA" id="ARBA00023002"/>
    </source>
</evidence>
<reference evidence="7 8" key="1">
    <citation type="submission" date="2019-07" db="EMBL/GenBank/DDBJ databases">
        <title>Whole genome shotgun sequence of Swaminathania salitolerans NBRC 104436.</title>
        <authorList>
            <person name="Hosoyama A."/>
            <person name="Uohara A."/>
            <person name="Ohji S."/>
            <person name="Ichikawa N."/>
        </authorList>
    </citation>
    <scope>NUCLEOTIDE SEQUENCE [LARGE SCALE GENOMIC DNA]</scope>
    <source>
        <strain evidence="7 8">NBRC 104436</strain>
    </source>
</reference>
<comment type="caution">
    <text evidence="7">The sequence shown here is derived from an EMBL/GenBank/DDBJ whole genome shotgun (WGS) entry which is preliminary data.</text>
</comment>
<dbReference type="SUPFAM" id="SSF50022">
    <property type="entry name" value="ISP domain"/>
    <property type="match status" value="1"/>
</dbReference>
<dbReference type="InterPro" id="IPR017941">
    <property type="entry name" value="Rieske_2Fe-2S"/>
</dbReference>
<dbReference type="GO" id="GO:0005506">
    <property type="term" value="F:iron ion binding"/>
    <property type="evidence" value="ECO:0007669"/>
    <property type="project" value="InterPro"/>
</dbReference>
<keyword evidence="1" id="KW-0001">2Fe-2S</keyword>
<evidence type="ECO:0000256" key="1">
    <source>
        <dbReference type="ARBA" id="ARBA00022714"/>
    </source>
</evidence>
<dbReference type="CDD" id="cd03469">
    <property type="entry name" value="Rieske_RO_Alpha_N"/>
    <property type="match status" value="1"/>
</dbReference>
<evidence type="ECO:0000256" key="5">
    <source>
        <dbReference type="ARBA" id="ARBA00023014"/>
    </source>
</evidence>
<dbReference type="GO" id="GO:0016491">
    <property type="term" value="F:oxidoreductase activity"/>
    <property type="evidence" value="ECO:0007669"/>
    <property type="project" value="UniProtKB-KW"/>
</dbReference>
<keyword evidence="2" id="KW-0479">Metal-binding</keyword>
<dbReference type="PANTHER" id="PTHR21266">
    <property type="entry name" value="IRON-SULFUR DOMAIN CONTAINING PROTEIN"/>
    <property type="match status" value="1"/>
</dbReference>
<dbReference type="EMBL" id="BJVC01000002">
    <property type="protein sequence ID" value="GEL01718.1"/>
    <property type="molecule type" value="Genomic_DNA"/>
</dbReference>
<feature type="domain" description="Rieske" evidence="6">
    <location>
        <begin position="1"/>
        <end position="80"/>
    </location>
</feature>
<dbReference type="InterPro" id="IPR050584">
    <property type="entry name" value="Cholesterol_7-desaturase"/>
</dbReference>
<keyword evidence="8" id="KW-1185">Reference proteome</keyword>
<proteinExistence type="predicted"/>
<keyword evidence="3" id="KW-0560">Oxidoreductase</keyword>
<dbReference type="InterPro" id="IPR015881">
    <property type="entry name" value="ARHD_Rieske_2Fe_2S"/>
</dbReference>
<sequence length="179" mass="19944">MLWRDEGGILHAFEDRCPHRGVRLSLGFVRDNRLACLYHGWQFDGDGACRHIPAHPALKPPSTIRTRLFSVIERAGMIWLAREDEAPPATALLPAETRRVGIRSLAVEVGIATVRSVLSCDRAFWLERDGRLIAFHAPEPAISMLHLAIAPGEDRKEASSWLSHLRDALEDHASGRDAC</sequence>